<feature type="signal peptide" evidence="1">
    <location>
        <begin position="1"/>
        <end position="29"/>
    </location>
</feature>
<comment type="caution">
    <text evidence="2">The sequence shown here is derived from an EMBL/GenBank/DDBJ whole genome shotgun (WGS) entry which is preliminary data.</text>
</comment>
<gene>
    <name evidence="2" type="ORF">SCWH03_07030</name>
</gene>
<dbReference type="RefSeq" id="WP_173261548.1">
    <property type="nucleotide sequence ID" value="NZ_BLLG01000002.1"/>
</dbReference>
<dbReference type="EMBL" id="BLLG01000002">
    <property type="protein sequence ID" value="GFH34489.1"/>
    <property type="molecule type" value="Genomic_DNA"/>
</dbReference>
<name>A0A6A0ANE2_9ACTN</name>
<sequence length="137" mass="15539">MNVRTFRLVAAAAALAVVAPALMPGAAHADNGDGKPGCAHGEICFWYSAGDTYQKQFWYTANHGGNNFMYYDQYSYRVSSKPVQDNALQVTNRDTRCRIRVGNYSGGLWTWREFPNDNARYHLGDINNRNDRHERLC</sequence>
<evidence type="ECO:0000256" key="1">
    <source>
        <dbReference type="SAM" id="SignalP"/>
    </source>
</evidence>
<evidence type="ECO:0000313" key="2">
    <source>
        <dbReference type="EMBL" id="GFH34489.1"/>
    </source>
</evidence>
<evidence type="ECO:0008006" key="4">
    <source>
        <dbReference type="Google" id="ProtNLM"/>
    </source>
</evidence>
<keyword evidence="3" id="KW-1185">Reference proteome</keyword>
<feature type="chain" id="PRO_5025633416" description="Peptidase inhibitor family I36" evidence="1">
    <location>
        <begin position="30"/>
        <end position="137"/>
    </location>
</feature>
<evidence type="ECO:0000313" key="3">
    <source>
        <dbReference type="Proteomes" id="UP000484988"/>
    </source>
</evidence>
<reference evidence="2 3" key="1">
    <citation type="submission" date="2020-02" db="EMBL/GenBank/DDBJ databases">
        <title>Whole Genome Shotgun Sequence of Streptomyces sp. strain CWH03.</title>
        <authorList>
            <person name="Dohra H."/>
            <person name="Kodani S."/>
            <person name="Yamamura H."/>
        </authorList>
    </citation>
    <scope>NUCLEOTIDE SEQUENCE [LARGE SCALE GENOMIC DNA]</scope>
    <source>
        <strain evidence="2 3">CWH03</strain>
    </source>
</reference>
<proteinExistence type="predicted"/>
<organism evidence="2 3">
    <name type="scientific">Streptomyces pacificus</name>
    <dbReference type="NCBI Taxonomy" id="2705029"/>
    <lineage>
        <taxon>Bacteria</taxon>
        <taxon>Bacillati</taxon>
        <taxon>Actinomycetota</taxon>
        <taxon>Actinomycetes</taxon>
        <taxon>Kitasatosporales</taxon>
        <taxon>Streptomycetaceae</taxon>
        <taxon>Streptomyces</taxon>
    </lineage>
</organism>
<accession>A0A6A0ANE2</accession>
<dbReference type="AlphaFoldDB" id="A0A6A0ANE2"/>
<dbReference type="Proteomes" id="UP000484988">
    <property type="component" value="Unassembled WGS sequence"/>
</dbReference>
<protein>
    <recommendedName>
        <fullName evidence="4">Peptidase inhibitor family I36</fullName>
    </recommendedName>
</protein>
<keyword evidence="1" id="KW-0732">Signal</keyword>